<protein>
    <recommendedName>
        <fullName evidence="3">DOMON domain-containing protein</fullName>
    </recommendedName>
</protein>
<sequence length="80" mass="8433">MDGGGRMAASQQPVGWVAGDSSVTIGFDNEKGFLKTTYLYEVRRNPPPRPRTWSADSPAPTTACSASHVGVASYLMSAGN</sequence>
<evidence type="ECO:0000313" key="1">
    <source>
        <dbReference type="EMBL" id="KAK6733346.1"/>
    </source>
</evidence>
<dbReference type="EMBL" id="JAVFWL010000002">
    <property type="protein sequence ID" value="KAK6733346.1"/>
    <property type="molecule type" value="Genomic_DNA"/>
</dbReference>
<reference evidence="1 2" key="1">
    <citation type="submission" date="2023-08" db="EMBL/GenBank/DDBJ databases">
        <title>A Necator americanus chromosomal reference genome.</title>
        <authorList>
            <person name="Ilik V."/>
            <person name="Petrzelkova K.J."/>
            <person name="Pardy F."/>
            <person name="Fuh T."/>
            <person name="Niatou-Singa F.S."/>
            <person name="Gouil Q."/>
            <person name="Baker L."/>
            <person name="Ritchie M.E."/>
            <person name="Jex A.R."/>
            <person name="Gazzola D."/>
            <person name="Li H."/>
            <person name="Toshio Fujiwara R."/>
            <person name="Zhan B."/>
            <person name="Aroian R.V."/>
            <person name="Pafco B."/>
            <person name="Schwarz E.M."/>
        </authorList>
    </citation>
    <scope>NUCLEOTIDE SEQUENCE [LARGE SCALE GENOMIC DNA]</scope>
    <source>
        <strain evidence="1 2">Aroian</strain>
        <tissue evidence="1">Whole animal</tissue>
    </source>
</reference>
<accession>A0ABR1C7W2</accession>
<gene>
    <name evidence="1" type="primary">Necator_chrII.g5015</name>
    <name evidence="1" type="ORF">RB195_017223</name>
</gene>
<keyword evidence="2" id="KW-1185">Reference proteome</keyword>
<name>A0ABR1C7W2_NECAM</name>
<evidence type="ECO:0000313" key="2">
    <source>
        <dbReference type="Proteomes" id="UP001303046"/>
    </source>
</evidence>
<comment type="caution">
    <text evidence="1">The sequence shown here is derived from an EMBL/GenBank/DDBJ whole genome shotgun (WGS) entry which is preliminary data.</text>
</comment>
<evidence type="ECO:0008006" key="3">
    <source>
        <dbReference type="Google" id="ProtNLM"/>
    </source>
</evidence>
<proteinExistence type="predicted"/>
<organism evidence="1 2">
    <name type="scientific">Necator americanus</name>
    <name type="common">Human hookworm</name>
    <dbReference type="NCBI Taxonomy" id="51031"/>
    <lineage>
        <taxon>Eukaryota</taxon>
        <taxon>Metazoa</taxon>
        <taxon>Ecdysozoa</taxon>
        <taxon>Nematoda</taxon>
        <taxon>Chromadorea</taxon>
        <taxon>Rhabditida</taxon>
        <taxon>Rhabditina</taxon>
        <taxon>Rhabditomorpha</taxon>
        <taxon>Strongyloidea</taxon>
        <taxon>Ancylostomatidae</taxon>
        <taxon>Bunostominae</taxon>
        <taxon>Necator</taxon>
    </lineage>
</organism>
<dbReference type="Proteomes" id="UP001303046">
    <property type="component" value="Unassembled WGS sequence"/>
</dbReference>